<protein>
    <submittedName>
        <fullName evidence="1">Uncharacterized protein</fullName>
    </submittedName>
</protein>
<dbReference type="Proteomes" id="UP000182306">
    <property type="component" value="Chromosome"/>
</dbReference>
<dbReference type="AlphaFoldDB" id="A0A1L3LN74"/>
<dbReference type="KEGG" id="same:SAMCFNEI73_Ch2267"/>
<evidence type="ECO:0000313" key="2">
    <source>
        <dbReference type="Proteomes" id="UP000182306"/>
    </source>
</evidence>
<dbReference type="EMBL" id="CP013107">
    <property type="protein sequence ID" value="APG91550.1"/>
    <property type="molecule type" value="Genomic_DNA"/>
</dbReference>
<dbReference type="RefSeq" id="WP_162843157.1">
    <property type="nucleotide sequence ID" value="NZ_CP013107.1"/>
</dbReference>
<keyword evidence="2" id="KW-1185">Reference proteome</keyword>
<proteinExistence type="predicted"/>
<organism evidence="1 2">
    <name type="scientific">Sinorhizobium americanum</name>
    <dbReference type="NCBI Taxonomy" id="194963"/>
    <lineage>
        <taxon>Bacteria</taxon>
        <taxon>Pseudomonadati</taxon>
        <taxon>Pseudomonadota</taxon>
        <taxon>Alphaproteobacteria</taxon>
        <taxon>Hyphomicrobiales</taxon>
        <taxon>Rhizobiaceae</taxon>
        <taxon>Sinorhizobium/Ensifer group</taxon>
        <taxon>Sinorhizobium</taxon>
    </lineage>
</organism>
<accession>A0A1L3LN74</accession>
<dbReference type="STRING" id="194963.SAMCFNEI73_Ch2267"/>
<sequence>MADTKTTTVPVKLLYDIWAIDEERIPAGTVLDLPVKAAKILIAQGKAERNDPLPGDEG</sequence>
<evidence type="ECO:0000313" key="1">
    <source>
        <dbReference type="EMBL" id="APG91550.1"/>
    </source>
</evidence>
<gene>
    <name evidence="1" type="ORF">SAMCFNEI73_Ch2267</name>
</gene>
<name>A0A1L3LN74_9HYPH</name>
<reference evidence="1 2" key="1">
    <citation type="submission" date="2015-10" db="EMBL/GenBank/DDBJ databases">
        <title>Genomic differences between typical nodule nitrogen-fixing rhizobial strains and those coming from bean seeds.</title>
        <authorList>
            <person name="Peralta H."/>
            <person name="Aguilar-Vera A."/>
            <person name="Diaz R."/>
            <person name="Mora Y."/>
            <person name="Martinez-Batallar G."/>
            <person name="Salazar E."/>
            <person name="Vargas-Lagunas C."/>
            <person name="Encarnacion S."/>
            <person name="Girard L."/>
            <person name="Mora J."/>
        </authorList>
    </citation>
    <scope>NUCLEOTIDE SEQUENCE [LARGE SCALE GENOMIC DNA]</scope>
    <source>
        <strain evidence="1 2">CFNEI 73</strain>
    </source>
</reference>